<keyword evidence="3" id="KW-1185">Reference proteome</keyword>
<evidence type="ECO:0000313" key="2">
    <source>
        <dbReference type="EMBL" id="GJT95834.1"/>
    </source>
</evidence>
<evidence type="ECO:0000256" key="1">
    <source>
        <dbReference type="SAM" id="MobiDB-lite"/>
    </source>
</evidence>
<name>A0ABQ5I800_9ASTR</name>
<feature type="compositionally biased region" description="Polar residues" evidence="1">
    <location>
        <begin position="1"/>
        <end position="16"/>
    </location>
</feature>
<organism evidence="2 3">
    <name type="scientific">Tanacetum coccineum</name>
    <dbReference type="NCBI Taxonomy" id="301880"/>
    <lineage>
        <taxon>Eukaryota</taxon>
        <taxon>Viridiplantae</taxon>
        <taxon>Streptophyta</taxon>
        <taxon>Embryophyta</taxon>
        <taxon>Tracheophyta</taxon>
        <taxon>Spermatophyta</taxon>
        <taxon>Magnoliopsida</taxon>
        <taxon>eudicotyledons</taxon>
        <taxon>Gunneridae</taxon>
        <taxon>Pentapetalae</taxon>
        <taxon>asterids</taxon>
        <taxon>campanulids</taxon>
        <taxon>Asterales</taxon>
        <taxon>Asteraceae</taxon>
        <taxon>Asteroideae</taxon>
        <taxon>Anthemideae</taxon>
        <taxon>Anthemidinae</taxon>
        <taxon>Tanacetum</taxon>
    </lineage>
</organism>
<sequence>MNMCPSQVSPQRTPGSNEYVPLAGVPSKNTRAFTCSYQFNPLKLIHGIVMMMADEMVAVVVCGGDGEASWRRVVARDMGDQVDRVTRNLFGFGWKSLPEKFSGGGGSSPEKMREREW</sequence>
<reference evidence="2" key="2">
    <citation type="submission" date="2022-01" db="EMBL/GenBank/DDBJ databases">
        <authorList>
            <person name="Yamashiro T."/>
            <person name="Shiraishi A."/>
            <person name="Satake H."/>
            <person name="Nakayama K."/>
        </authorList>
    </citation>
    <scope>NUCLEOTIDE SEQUENCE</scope>
</reference>
<gene>
    <name evidence="2" type="ORF">Tco_1091352</name>
</gene>
<comment type="caution">
    <text evidence="2">The sequence shown here is derived from an EMBL/GenBank/DDBJ whole genome shotgun (WGS) entry which is preliminary data.</text>
</comment>
<protein>
    <submittedName>
        <fullName evidence="2">Uncharacterized protein</fullName>
    </submittedName>
</protein>
<feature type="region of interest" description="Disordered" evidence="1">
    <location>
        <begin position="1"/>
        <end position="21"/>
    </location>
</feature>
<reference evidence="2" key="1">
    <citation type="journal article" date="2022" name="Int. J. Mol. Sci.">
        <title>Draft Genome of Tanacetum Coccineum: Genomic Comparison of Closely Related Tanacetum-Family Plants.</title>
        <authorList>
            <person name="Yamashiro T."/>
            <person name="Shiraishi A."/>
            <person name="Nakayama K."/>
            <person name="Satake H."/>
        </authorList>
    </citation>
    <scope>NUCLEOTIDE SEQUENCE</scope>
</reference>
<evidence type="ECO:0000313" key="3">
    <source>
        <dbReference type="Proteomes" id="UP001151760"/>
    </source>
</evidence>
<dbReference type="EMBL" id="BQNB010020427">
    <property type="protein sequence ID" value="GJT95834.1"/>
    <property type="molecule type" value="Genomic_DNA"/>
</dbReference>
<accession>A0ABQ5I800</accession>
<feature type="region of interest" description="Disordered" evidence="1">
    <location>
        <begin position="98"/>
        <end position="117"/>
    </location>
</feature>
<dbReference type="Proteomes" id="UP001151760">
    <property type="component" value="Unassembled WGS sequence"/>
</dbReference>
<proteinExistence type="predicted"/>